<proteinExistence type="inferred from homology"/>
<feature type="domain" description="Helicase ATP-binding" evidence="8">
    <location>
        <begin position="46"/>
        <end position="221"/>
    </location>
</feature>
<dbReference type="InterPro" id="IPR001650">
    <property type="entry name" value="Helicase_C-like"/>
</dbReference>
<comment type="similarity">
    <text evidence="5">Belongs to the DEAD box helicase family.</text>
</comment>
<reference evidence="11 12" key="1">
    <citation type="submission" date="2020-08" db="EMBL/GenBank/DDBJ databases">
        <title>Genomic Encyclopedia of Type Strains, Phase IV (KMG-IV): sequencing the most valuable type-strain genomes for metagenomic binning, comparative biology and taxonomic classification.</title>
        <authorList>
            <person name="Goeker M."/>
        </authorList>
    </citation>
    <scope>NUCLEOTIDE SEQUENCE [LARGE SCALE GENOMIC DNA]</scope>
    <source>
        <strain evidence="11 12">DSM 11590</strain>
    </source>
</reference>
<evidence type="ECO:0000256" key="2">
    <source>
        <dbReference type="ARBA" id="ARBA00022801"/>
    </source>
</evidence>
<comment type="caution">
    <text evidence="11">The sequence shown here is derived from an EMBL/GenBank/DDBJ whole genome shotgun (WGS) entry which is preliminary data.</text>
</comment>
<keyword evidence="4" id="KW-0067">ATP-binding</keyword>
<dbReference type="GO" id="GO:0016787">
    <property type="term" value="F:hydrolase activity"/>
    <property type="evidence" value="ECO:0007669"/>
    <property type="project" value="UniProtKB-KW"/>
</dbReference>
<gene>
    <name evidence="11" type="ORF">FHS48_000070</name>
</gene>
<accession>A0A7W9ZET1</accession>
<keyword evidence="12" id="KW-1185">Reference proteome</keyword>
<feature type="domain" description="Helicase C-terminal" evidence="9">
    <location>
        <begin position="244"/>
        <end position="396"/>
    </location>
</feature>
<keyword evidence="1" id="KW-0547">Nucleotide-binding</keyword>
<feature type="compositionally biased region" description="Low complexity" evidence="7">
    <location>
        <begin position="399"/>
        <end position="414"/>
    </location>
</feature>
<evidence type="ECO:0000313" key="12">
    <source>
        <dbReference type="Proteomes" id="UP000544872"/>
    </source>
</evidence>
<dbReference type="InterPro" id="IPR014014">
    <property type="entry name" value="RNA_helicase_DEAD_Q_motif"/>
</dbReference>
<evidence type="ECO:0000256" key="3">
    <source>
        <dbReference type="ARBA" id="ARBA00022806"/>
    </source>
</evidence>
<dbReference type="PROSITE" id="PS51195">
    <property type="entry name" value="Q_MOTIF"/>
    <property type="match status" value="1"/>
</dbReference>
<evidence type="ECO:0000256" key="6">
    <source>
        <dbReference type="PROSITE-ProRule" id="PRU00552"/>
    </source>
</evidence>
<feature type="compositionally biased region" description="Basic and acidic residues" evidence="7">
    <location>
        <begin position="632"/>
        <end position="669"/>
    </location>
</feature>
<evidence type="ECO:0000259" key="8">
    <source>
        <dbReference type="PROSITE" id="PS51192"/>
    </source>
</evidence>
<dbReference type="Gene3D" id="3.40.50.300">
    <property type="entry name" value="P-loop containing nucleotide triphosphate hydrolases"/>
    <property type="match status" value="2"/>
</dbReference>
<dbReference type="Pfam" id="PF00270">
    <property type="entry name" value="DEAD"/>
    <property type="match status" value="1"/>
</dbReference>
<dbReference type="AlphaFoldDB" id="A0A7W9ZET1"/>
<dbReference type="InterPro" id="IPR050079">
    <property type="entry name" value="DEAD_box_RNA_helicase"/>
</dbReference>
<evidence type="ECO:0000313" key="11">
    <source>
        <dbReference type="EMBL" id="MBB6208689.1"/>
    </source>
</evidence>
<dbReference type="EC" id="3.6.4.13" evidence="11"/>
<keyword evidence="2 11" id="KW-0378">Hydrolase</keyword>
<dbReference type="CDD" id="cd18787">
    <property type="entry name" value="SF2_C_DEAD"/>
    <property type="match status" value="1"/>
</dbReference>
<dbReference type="PANTHER" id="PTHR47959:SF13">
    <property type="entry name" value="ATP-DEPENDENT RNA HELICASE RHLE"/>
    <property type="match status" value="1"/>
</dbReference>
<dbReference type="PROSITE" id="PS51194">
    <property type="entry name" value="HELICASE_CTER"/>
    <property type="match status" value="1"/>
</dbReference>
<dbReference type="InterPro" id="IPR014001">
    <property type="entry name" value="Helicase_ATP-bd"/>
</dbReference>
<organism evidence="11 12">
    <name type="scientific">Novispirillum itersonii</name>
    <name type="common">Aquaspirillum itersonii</name>
    <dbReference type="NCBI Taxonomy" id="189"/>
    <lineage>
        <taxon>Bacteria</taxon>
        <taxon>Pseudomonadati</taxon>
        <taxon>Pseudomonadota</taxon>
        <taxon>Alphaproteobacteria</taxon>
        <taxon>Rhodospirillales</taxon>
        <taxon>Novispirillaceae</taxon>
        <taxon>Novispirillum</taxon>
    </lineage>
</organism>
<dbReference type="SUPFAM" id="SSF52540">
    <property type="entry name" value="P-loop containing nucleoside triphosphate hydrolases"/>
    <property type="match status" value="1"/>
</dbReference>
<dbReference type="PANTHER" id="PTHR47959">
    <property type="entry name" value="ATP-DEPENDENT RNA HELICASE RHLE-RELATED"/>
    <property type="match status" value="1"/>
</dbReference>
<sequence>MTDMETGAAVAGQSTTFASLSLAPALMQGLTDNNFTSPTQIQAEAIPYGLKGHDVLGIARTGTGKTAAFVLPMMNALVESRGKMPPRHIRALILAPTRELAVQIDDAIRQLGKHTRLRSFAVLGGVGRRPQVDRIFRGVDIVVGTPGRINDLMSTGDLRLDLVSHFVLDEADQMLDFGFIHDVRKIANALPEDRQSMLFSATMPPQVASLAQTLLTDPVRVEVARTGETPAKIDQHVYFVEGGAKQDLLVQLLEDKGITRTIVFTRTKHGANRLSENLFKAGIRSEALHGNKSQAARQKSLDRFRAGESRVLIATDIAARGIDIPAVSHVINYDIPNVPESYVHRIGRTARNGASGVAVSFCASDEAGYLRDIQRLTGHDLDILAGDWPTRMPKRGAASQGRRPPQQRDGQSRSFGDRAPRGDRPFGDRPQRDGERSFGDRPNRGDRPFGDRPQRDGERSFGDRPNRGDRPFGDRPQRDGERSFGDRPNRGDRPFGDRPQRADRPFGDRPQGERSFGDRPNRGDRPFGDRPQRADRPFGDRPQGERSFGDRPNRGDRPFGDRPQRADRPFGDRPQRDGERSFGDRPNRGDRPFGDRPQGERSFGDKPARRDSMPRPFKGKGEFAAGKGGDFGGDRPYRAADHGDRPVGDRPMKAPRKDFGDRPQGEKKSFGGKKAFGEKSAFSKLRKTDAA</sequence>
<dbReference type="GO" id="GO:0005829">
    <property type="term" value="C:cytosol"/>
    <property type="evidence" value="ECO:0007669"/>
    <property type="project" value="TreeGrafter"/>
</dbReference>
<dbReference type="SMART" id="SM00490">
    <property type="entry name" value="HELICc"/>
    <property type="match status" value="1"/>
</dbReference>
<feature type="compositionally biased region" description="Basic and acidic residues" evidence="7">
    <location>
        <begin position="415"/>
        <end position="613"/>
    </location>
</feature>
<dbReference type="GO" id="GO:0003676">
    <property type="term" value="F:nucleic acid binding"/>
    <property type="evidence" value="ECO:0007669"/>
    <property type="project" value="InterPro"/>
</dbReference>
<dbReference type="Proteomes" id="UP000544872">
    <property type="component" value="Unassembled WGS sequence"/>
</dbReference>
<dbReference type="SMART" id="SM00487">
    <property type="entry name" value="DEXDc"/>
    <property type="match status" value="1"/>
</dbReference>
<dbReference type="InterPro" id="IPR044742">
    <property type="entry name" value="DEAD/DEAH_RhlB"/>
</dbReference>
<dbReference type="EMBL" id="JACIIX010000001">
    <property type="protein sequence ID" value="MBB6208689.1"/>
    <property type="molecule type" value="Genomic_DNA"/>
</dbReference>
<feature type="region of interest" description="Disordered" evidence="7">
    <location>
        <begin position="384"/>
        <end position="691"/>
    </location>
</feature>
<name>A0A7W9ZET1_NOVIT</name>
<protein>
    <submittedName>
        <fullName evidence="11">ATP-dependent RNA helicase RhlE</fullName>
        <ecNumber evidence="11">3.6.4.13</ecNumber>
    </submittedName>
</protein>
<dbReference type="InterPro" id="IPR027417">
    <property type="entry name" value="P-loop_NTPase"/>
</dbReference>
<evidence type="ECO:0000256" key="7">
    <source>
        <dbReference type="SAM" id="MobiDB-lite"/>
    </source>
</evidence>
<dbReference type="PROSITE" id="PS51192">
    <property type="entry name" value="HELICASE_ATP_BIND_1"/>
    <property type="match status" value="1"/>
</dbReference>
<evidence type="ECO:0000256" key="1">
    <source>
        <dbReference type="ARBA" id="ARBA00022741"/>
    </source>
</evidence>
<dbReference type="GO" id="GO:0003724">
    <property type="term" value="F:RNA helicase activity"/>
    <property type="evidence" value="ECO:0007669"/>
    <property type="project" value="UniProtKB-EC"/>
</dbReference>
<keyword evidence="3 11" id="KW-0347">Helicase</keyword>
<dbReference type="InterPro" id="IPR011545">
    <property type="entry name" value="DEAD/DEAH_box_helicase_dom"/>
</dbReference>
<feature type="short sequence motif" description="Q motif" evidence="6">
    <location>
        <begin position="15"/>
        <end position="43"/>
    </location>
</feature>
<evidence type="ECO:0000259" key="9">
    <source>
        <dbReference type="PROSITE" id="PS51194"/>
    </source>
</evidence>
<evidence type="ECO:0000256" key="4">
    <source>
        <dbReference type="ARBA" id="ARBA00022840"/>
    </source>
</evidence>
<evidence type="ECO:0000259" key="10">
    <source>
        <dbReference type="PROSITE" id="PS51195"/>
    </source>
</evidence>
<dbReference type="CDD" id="cd00268">
    <property type="entry name" value="DEADc"/>
    <property type="match status" value="1"/>
</dbReference>
<feature type="domain" description="DEAD-box RNA helicase Q" evidence="10">
    <location>
        <begin position="15"/>
        <end position="43"/>
    </location>
</feature>
<dbReference type="GO" id="GO:0005524">
    <property type="term" value="F:ATP binding"/>
    <property type="evidence" value="ECO:0007669"/>
    <property type="project" value="UniProtKB-KW"/>
</dbReference>
<evidence type="ECO:0000256" key="5">
    <source>
        <dbReference type="ARBA" id="ARBA00038437"/>
    </source>
</evidence>
<dbReference type="Pfam" id="PF00271">
    <property type="entry name" value="Helicase_C"/>
    <property type="match status" value="1"/>
</dbReference>